<gene>
    <name evidence="2" type="ORF">METZ01_LOCUS24468</name>
</gene>
<keyword evidence="1" id="KW-1133">Transmembrane helix</keyword>
<proteinExistence type="predicted"/>
<accession>A0A381PY99</accession>
<dbReference type="EMBL" id="UINC01001127">
    <property type="protein sequence ID" value="SUZ71614.1"/>
    <property type="molecule type" value="Genomic_DNA"/>
</dbReference>
<organism evidence="2">
    <name type="scientific">marine metagenome</name>
    <dbReference type="NCBI Taxonomy" id="408172"/>
    <lineage>
        <taxon>unclassified sequences</taxon>
        <taxon>metagenomes</taxon>
        <taxon>ecological metagenomes</taxon>
    </lineage>
</organism>
<evidence type="ECO:0000313" key="2">
    <source>
        <dbReference type="EMBL" id="SUZ71614.1"/>
    </source>
</evidence>
<evidence type="ECO:0000256" key="1">
    <source>
        <dbReference type="SAM" id="Phobius"/>
    </source>
</evidence>
<reference evidence="2" key="1">
    <citation type="submission" date="2018-05" db="EMBL/GenBank/DDBJ databases">
        <authorList>
            <person name="Lanie J.A."/>
            <person name="Ng W.-L."/>
            <person name="Kazmierczak K.M."/>
            <person name="Andrzejewski T.M."/>
            <person name="Davidsen T.M."/>
            <person name="Wayne K.J."/>
            <person name="Tettelin H."/>
            <person name="Glass J.I."/>
            <person name="Rusch D."/>
            <person name="Podicherti R."/>
            <person name="Tsui H.-C.T."/>
            <person name="Winkler M.E."/>
        </authorList>
    </citation>
    <scope>NUCLEOTIDE SEQUENCE</scope>
</reference>
<dbReference type="AlphaFoldDB" id="A0A381PY99"/>
<feature type="transmembrane region" description="Helical" evidence="1">
    <location>
        <begin position="91"/>
        <end position="111"/>
    </location>
</feature>
<sequence>MMECSVADIPLNTKPLCFSENLKAGRWKMKWVIPFIFLLLISVPSQAQETGPLLMKQELGYTLGGGVFGSGLGVVVWFMDPLNPNVTLKSTVKNGFIAGTALGALFGFYMLQNAIIVPRDNTLPDNLDQLLGQDELSRPLHRSIVYPEESLSAQVIKLQIFGFRF</sequence>
<name>A0A381PY99_9ZZZZ</name>
<feature type="transmembrane region" description="Helical" evidence="1">
    <location>
        <begin position="31"/>
        <end position="47"/>
    </location>
</feature>
<feature type="transmembrane region" description="Helical" evidence="1">
    <location>
        <begin position="59"/>
        <end position="79"/>
    </location>
</feature>
<protein>
    <submittedName>
        <fullName evidence="2">Uncharacterized protein</fullName>
    </submittedName>
</protein>
<keyword evidence="1" id="KW-0472">Membrane</keyword>
<keyword evidence="1" id="KW-0812">Transmembrane</keyword>